<reference evidence="1 2" key="1">
    <citation type="journal article" date="2024" name="BMC Genomics">
        <title>De novo assembly and annotation of Popillia japonica's genome with initial clues to its potential as an invasive pest.</title>
        <authorList>
            <person name="Cucini C."/>
            <person name="Boschi S."/>
            <person name="Funari R."/>
            <person name="Cardaioli E."/>
            <person name="Iannotti N."/>
            <person name="Marturano G."/>
            <person name="Paoli F."/>
            <person name="Bruttini M."/>
            <person name="Carapelli A."/>
            <person name="Frati F."/>
            <person name="Nardi F."/>
        </authorList>
    </citation>
    <scope>NUCLEOTIDE SEQUENCE [LARGE SCALE GENOMIC DNA]</scope>
    <source>
        <strain evidence="1">DMR45628</strain>
    </source>
</reference>
<dbReference type="AlphaFoldDB" id="A0AAW1K3K0"/>
<dbReference type="EMBL" id="JASPKY010000262">
    <property type="protein sequence ID" value="KAK9712520.1"/>
    <property type="molecule type" value="Genomic_DNA"/>
</dbReference>
<organism evidence="1 2">
    <name type="scientific">Popillia japonica</name>
    <name type="common">Japanese beetle</name>
    <dbReference type="NCBI Taxonomy" id="7064"/>
    <lineage>
        <taxon>Eukaryota</taxon>
        <taxon>Metazoa</taxon>
        <taxon>Ecdysozoa</taxon>
        <taxon>Arthropoda</taxon>
        <taxon>Hexapoda</taxon>
        <taxon>Insecta</taxon>
        <taxon>Pterygota</taxon>
        <taxon>Neoptera</taxon>
        <taxon>Endopterygota</taxon>
        <taxon>Coleoptera</taxon>
        <taxon>Polyphaga</taxon>
        <taxon>Scarabaeiformia</taxon>
        <taxon>Scarabaeidae</taxon>
        <taxon>Rutelinae</taxon>
        <taxon>Popillia</taxon>
    </lineage>
</organism>
<protein>
    <submittedName>
        <fullName evidence="1">Uncharacterized protein</fullName>
    </submittedName>
</protein>
<accession>A0AAW1K3K0</accession>
<sequence length="181" mass="20871">MAPIRRSTIVNDYCQPAQLRNNQQHDDILIRILQIVNDYCQPAQLRNNQQHDDILIRILQWKKEGRRPGWQEVAPGSRTLKSYWAKKEGRRPGWQEVAPGSRTLKSYWAQWDCTWFTNLEVILGTMGLPGCGRWSIKARIGGTRRRTSTNAVNCSSVSSTRCTQGAPAYWRNKAEDLNERS</sequence>
<proteinExistence type="predicted"/>
<name>A0AAW1K3K0_POPJA</name>
<evidence type="ECO:0000313" key="2">
    <source>
        <dbReference type="Proteomes" id="UP001458880"/>
    </source>
</evidence>
<keyword evidence="2" id="KW-1185">Reference proteome</keyword>
<dbReference type="Proteomes" id="UP001458880">
    <property type="component" value="Unassembled WGS sequence"/>
</dbReference>
<evidence type="ECO:0000313" key="1">
    <source>
        <dbReference type="EMBL" id="KAK9712520.1"/>
    </source>
</evidence>
<comment type="caution">
    <text evidence="1">The sequence shown here is derived from an EMBL/GenBank/DDBJ whole genome shotgun (WGS) entry which is preliminary data.</text>
</comment>
<gene>
    <name evidence="1" type="ORF">QE152_g24837</name>
</gene>